<protein>
    <submittedName>
        <fullName evidence="2">Uncharacterized protein</fullName>
    </submittedName>
</protein>
<proteinExistence type="predicted"/>
<organism evidence="2 3">
    <name type="scientific">Candidatus Fervidibacter sacchari</name>
    <dbReference type="NCBI Taxonomy" id="1448929"/>
    <lineage>
        <taxon>Bacteria</taxon>
        <taxon>Candidatus Fervidibacterota</taxon>
        <taxon>Candidatus Fervidibacter</taxon>
    </lineage>
</organism>
<gene>
    <name evidence="2" type="ORF">M2350_000573</name>
</gene>
<name>A0ABT2EL12_9BACT</name>
<evidence type="ECO:0000313" key="2">
    <source>
        <dbReference type="EMBL" id="MCS3918176.1"/>
    </source>
</evidence>
<sequence>MTSSISADFKRDMGHGNWEGEAPAEPKQERMANSDWRMMRQQ</sequence>
<evidence type="ECO:0000313" key="3">
    <source>
        <dbReference type="Proteomes" id="UP001204798"/>
    </source>
</evidence>
<feature type="region of interest" description="Disordered" evidence="1">
    <location>
        <begin position="1"/>
        <end position="42"/>
    </location>
</feature>
<dbReference type="RefSeq" id="WP_259093697.1">
    <property type="nucleotide sequence ID" value="NZ_CP130454.1"/>
</dbReference>
<comment type="caution">
    <text evidence="2">The sequence shown here is derived from an EMBL/GenBank/DDBJ whole genome shotgun (WGS) entry which is preliminary data.</text>
</comment>
<evidence type="ECO:0000256" key="1">
    <source>
        <dbReference type="SAM" id="MobiDB-lite"/>
    </source>
</evidence>
<dbReference type="EMBL" id="JANUCP010000001">
    <property type="protein sequence ID" value="MCS3918176.1"/>
    <property type="molecule type" value="Genomic_DNA"/>
</dbReference>
<reference evidence="2 3" key="1">
    <citation type="submission" date="2022-08" db="EMBL/GenBank/DDBJ databases">
        <title>Bacterial and archaeal communities from various locations to study Microbial Dark Matter (Phase II).</title>
        <authorList>
            <person name="Stepanauskas R."/>
        </authorList>
    </citation>
    <scope>NUCLEOTIDE SEQUENCE [LARGE SCALE GENOMIC DNA]</scope>
    <source>
        <strain evidence="2 3">PD1</strain>
    </source>
</reference>
<dbReference type="Proteomes" id="UP001204798">
    <property type="component" value="Unassembled WGS sequence"/>
</dbReference>
<accession>A0ABT2EL12</accession>
<keyword evidence="3" id="KW-1185">Reference proteome</keyword>